<dbReference type="InterPro" id="IPR019734">
    <property type="entry name" value="TPR_rpt"/>
</dbReference>
<dbReference type="Gene3D" id="1.25.40.10">
    <property type="entry name" value="Tetratricopeptide repeat domain"/>
    <property type="match status" value="1"/>
</dbReference>
<accession>A0ABY6K571</accession>
<gene>
    <name evidence="6" type="ORF">LAZ67_2004114</name>
</gene>
<dbReference type="SMART" id="SM00028">
    <property type="entry name" value="TPR"/>
    <property type="match status" value="3"/>
</dbReference>
<dbReference type="Proteomes" id="UP001235939">
    <property type="component" value="Chromosome 02"/>
</dbReference>
<dbReference type="InterPro" id="IPR050754">
    <property type="entry name" value="FKBP4/5/8-like"/>
</dbReference>
<evidence type="ECO:0000256" key="4">
    <source>
        <dbReference type="PROSITE-ProRule" id="PRU00339"/>
    </source>
</evidence>
<protein>
    <submittedName>
        <fullName evidence="6">FKBPL</fullName>
    </submittedName>
</protein>
<dbReference type="InterPro" id="IPR036397">
    <property type="entry name" value="RNaseH_sf"/>
</dbReference>
<feature type="repeat" description="TPR" evidence="4">
    <location>
        <begin position="363"/>
        <end position="396"/>
    </location>
</feature>
<dbReference type="Pfam" id="PF00515">
    <property type="entry name" value="TPR_1"/>
    <property type="match status" value="1"/>
</dbReference>
<keyword evidence="2" id="KW-0677">Repeat</keyword>
<dbReference type="InterPro" id="IPR013105">
    <property type="entry name" value="TPR_2"/>
</dbReference>
<feature type="compositionally biased region" description="Basic and acidic residues" evidence="5">
    <location>
        <begin position="427"/>
        <end position="440"/>
    </location>
</feature>
<name>A0ABY6K571_9ARAC</name>
<dbReference type="InterPro" id="IPR011990">
    <property type="entry name" value="TPR-like_helical_dom_sf"/>
</dbReference>
<feature type="region of interest" description="Disordered" evidence="5">
    <location>
        <begin position="418"/>
        <end position="484"/>
    </location>
</feature>
<dbReference type="PANTHER" id="PTHR46512:SF10">
    <property type="entry name" value="FK506-BINDING PROTEIN-LIKE"/>
    <property type="match status" value="1"/>
</dbReference>
<dbReference type="PANTHER" id="PTHR46512">
    <property type="entry name" value="PEPTIDYLPROLYL ISOMERASE"/>
    <property type="match status" value="1"/>
</dbReference>
<keyword evidence="3 4" id="KW-0802">TPR repeat</keyword>
<dbReference type="SUPFAM" id="SSF48452">
    <property type="entry name" value="TPR-like"/>
    <property type="match status" value="1"/>
</dbReference>
<evidence type="ECO:0000256" key="5">
    <source>
        <dbReference type="SAM" id="MobiDB-lite"/>
    </source>
</evidence>
<evidence type="ECO:0000313" key="7">
    <source>
        <dbReference type="Proteomes" id="UP001235939"/>
    </source>
</evidence>
<evidence type="ECO:0000256" key="2">
    <source>
        <dbReference type="ARBA" id="ARBA00022737"/>
    </source>
</evidence>
<dbReference type="Pfam" id="PF07719">
    <property type="entry name" value="TPR_2"/>
    <property type="match status" value="1"/>
</dbReference>
<evidence type="ECO:0000313" key="6">
    <source>
        <dbReference type="EMBL" id="UYV63451.1"/>
    </source>
</evidence>
<keyword evidence="7" id="KW-1185">Reference proteome</keyword>
<reference evidence="6 7" key="1">
    <citation type="submission" date="2022-01" db="EMBL/GenBank/DDBJ databases">
        <title>A chromosomal length assembly of Cordylochernes scorpioides.</title>
        <authorList>
            <person name="Zeh D."/>
            <person name="Zeh J."/>
        </authorList>
    </citation>
    <scope>NUCLEOTIDE SEQUENCE [LARGE SCALE GENOMIC DNA]</scope>
    <source>
        <strain evidence="6">IN4F17</strain>
        <tissue evidence="6">Whole Body</tissue>
    </source>
</reference>
<dbReference type="Gene3D" id="3.30.420.10">
    <property type="entry name" value="Ribonuclease H-like superfamily/Ribonuclease H"/>
    <property type="match status" value="1"/>
</dbReference>
<organism evidence="6 7">
    <name type="scientific">Cordylochernes scorpioides</name>
    <dbReference type="NCBI Taxonomy" id="51811"/>
    <lineage>
        <taxon>Eukaryota</taxon>
        <taxon>Metazoa</taxon>
        <taxon>Ecdysozoa</taxon>
        <taxon>Arthropoda</taxon>
        <taxon>Chelicerata</taxon>
        <taxon>Arachnida</taxon>
        <taxon>Pseudoscorpiones</taxon>
        <taxon>Cheliferoidea</taxon>
        <taxon>Chernetidae</taxon>
        <taxon>Cordylochernes</taxon>
    </lineage>
</organism>
<dbReference type="EMBL" id="CP092864">
    <property type="protein sequence ID" value="UYV63451.1"/>
    <property type="molecule type" value="Genomic_DNA"/>
</dbReference>
<proteinExistence type="predicted"/>
<evidence type="ECO:0000256" key="1">
    <source>
        <dbReference type="ARBA" id="ARBA00022553"/>
    </source>
</evidence>
<keyword evidence="1" id="KW-0597">Phosphoprotein</keyword>
<dbReference type="PROSITE" id="PS50005">
    <property type="entry name" value="TPR"/>
    <property type="match status" value="2"/>
</dbReference>
<feature type="compositionally biased region" description="Basic and acidic residues" evidence="5">
    <location>
        <begin position="185"/>
        <end position="201"/>
    </location>
</feature>
<feature type="compositionally biased region" description="Basic and acidic residues" evidence="5">
    <location>
        <begin position="1"/>
        <end position="12"/>
    </location>
</feature>
<evidence type="ECO:0000256" key="3">
    <source>
        <dbReference type="ARBA" id="ARBA00022803"/>
    </source>
</evidence>
<sequence length="631" mass="71300">MTLIPEQKKEGSNESSTPRGKDGVERTYHKEGLLLKAKEESGRVVYIPMNASRPKMEEAWLAPTKTFAKKVLKKGSGFETPQEGATCLVRVLDDSSGVLQGVERQLVLGEAECKADYLLELCLRTMRQEEECEFYLLKSALVSTLQPDVKLVHRTQPQAAQNAIQLQHENIEEKPEEESPGPLKEGGDTNIHDSTDSEEIRAGSIDEVTPPTSQQEGEEACSHLANAEEATKEEQPTAAQKSISENDFVKTIILLDSFTREPEIWEMSITEKSRRFNHHKDRGVELYAQKEYEWAFLRFSKAIKYLISVQYEIPEEDQLPPELGLDMKMACYLNLAACQLKHRNYDHAVVNCTKALEIDPDNPKALYRRGTGYIHLQEYERAKLDLDKALELEPNRKAIQRQQIILKARVQKLNQRDIGDSVGGKTPGEEIEGKETTEIHRRSKTMDWTTRGDEEDGGGIRRELGSAKSDVAEVSQSKRHCRRSDSFRTPDFISRVPAVIDEDAGKSMRALARALQVDEATILRLVQNELVTNHSDAERTVHVRKNQGARVNAVAYIEVLATVAKPISRYCNTWETLQDSAPSHTARTTQEWMAENLHDHVTPNIWPPSSPDVNPLDYGLLRIGRSWEGLQ</sequence>
<feature type="region of interest" description="Disordered" evidence="5">
    <location>
        <begin position="1"/>
        <end position="29"/>
    </location>
</feature>
<feature type="repeat" description="TPR" evidence="4">
    <location>
        <begin position="329"/>
        <end position="362"/>
    </location>
</feature>
<feature type="region of interest" description="Disordered" evidence="5">
    <location>
        <begin position="172"/>
        <end position="221"/>
    </location>
</feature>
<feature type="compositionally biased region" description="Basic and acidic residues" evidence="5">
    <location>
        <begin position="19"/>
        <end position="29"/>
    </location>
</feature>
<dbReference type="PROSITE" id="PS50293">
    <property type="entry name" value="TPR_REGION"/>
    <property type="match status" value="1"/>
</dbReference>